<evidence type="ECO:0000313" key="3">
    <source>
        <dbReference type="Proteomes" id="UP000789739"/>
    </source>
</evidence>
<dbReference type="EMBL" id="CAJVPI010000179">
    <property type="protein sequence ID" value="CAG8495752.1"/>
    <property type="molecule type" value="Genomic_DNA"/>
</dbReference>
<feature type="region of interest" description="Disordered" evidence="1">
    <location>
        <begin position="157"/>
        <end position="185"/>
    </location>
</feature>
<protein>
    <submittedName>
        <fullName evidence="2">8645_t:CDS:1</fullName>
    </submittedName>
</protein>
<dbReference type="OrthoDB" id="10527786at2759"/>
<organism evidence="2 3">
    <name type="scientific">Paraglomus brasilianum</name>
    <dbReference type="NCBI Taxonomy" id="144538"/>
    <lineage>
        <taxon>Eukaryota</taxon>
        <taxon>Fungi</taxon>
        <taxon>Fungi incertae sedis</taxon>
        <taxon>Mucoromycota</taxon>
        <taxon>Glomeromycotina</taxon>
        <taxon>Glomeromycetes</taxon>
        <taxon>Paraglomerales</taxon>
        <taxon>Paraglomeraceae</taxon>
        <taxon>Paraglomus</taxon>
    </lineage>
</organism>
<evidence type="ECO:0000313" key="2">
    <source>
        <dbReference type="EMBL" id="CAG8495752.1"/>
    </source>
</evidence>
<name>A0A9N8ZHA2_9GLOM</name>
<accession>A0A9N8ZHA2</accession>
<feature type="region of interest" description="Disordered" evidence="1">
    <location>
        <begin position="31"/>
        <end position="52"/>
    </location>
</feature>
<reference evidence="2" key="1">
    <citation type="submission" date="2021-06" db="EMBL/GenBank/DDBJ databases">
        <authorList>
            <person name="Kallberg Y."/>
            <person name="Tangrot J."/>
            <person name="Rosling A."/>
        </authorList>
    </citation>
    <scope>NUCLEOTIDE SEQUENCE</scope>
    <source>
        <strain evidence="2">BR232B</strain>
    </source>
</reference>
<sequence length="300" mass="33873">MDPIASAILIQEFNTMTETENANTCIQYERGDNEQEPVRKNHPDNQNLPRLNNENQLSDLSEKLLSLYKQGQLQLSELLFPLFVSPHITHEQFSLLRELWFSFNRIPYSFLFTGEEFFHKLEALSRAQTEEGWLYVRGIVNEASLIINAQSPRYSDGVPASNHSNLPSPAVTPGPEYSSPDSHQNTIKLPSQAKKLSHQPRATCSGATARKCTRQQPYNGGGFIVIRPTTAPRELKQYMNVWSVQDLPDTSDPDIFRTTGSQNDFPYHVYAPPQTPQAPIIPSQSICPLYDCEQNDGGLH</sequence>
<keyword evidence="3" id="KW-1185">Reference proteome</keyword>
<dbReference type="AlphaFoldDB" id="A0A9N8ZHA2"/>
<evidence type="ECO:0000256" key="1">
    <source>
        <dbReference type="SAM" id="MobiDB-lite"/>
    </source>
</evidence>
<comment type="caution">
    <text evidence="2">The sequence shown here is derived from an EMBL/GenBank/DDBJ whole genome shotgun (WGS) entry which is preliminary data.</text>
</comment>
<feature type="compositionally biased region" description="Basic and acidic residues" evidence="1">
    <location>
        <begin position="31"/>
        <end position="43"/>
    </location>
</feature>
<dbReference type="Proteomes" id="UP000789739">
    <property type="component" value="Unassembled WGS sequence"/>
</dbReference>
<proteinExistence type="predicted"/>
<gene>
    <name evidence="2" type="ORF">PBRASI_LOCUS2343</name>
</gene>